<feature type="transmembrane region" description="Helical" evidence="6">
    <location>
        <begin position="67"/>
        <end position="88"/>
    </location>
</feature>
<feature type="transmembrane region" description="Helical" evidence="6">
    <location>
        <begin position="121"/>
        <end position="142"/>
    </location>
</feature>
<evidence type="ECO:0000256" key="1">
    <source>
        <dbReference type="ARBA" id="ARBA00004141"/>
    </source>
</evidence>
<evidence type="ECO:0000256" key="5">
    <source>
        <dbReference type="ARBA" id="ARBA00023136"/>
    </source>
</evidence>
<dbReference type="AlphaFoldDB" id="A0A2T5REZ1"/>
<evidence type="ECO:0000256" key="6">
    <source>
        <dbReference type="SAM" id="Phobius"/>
    </source>
</evidence>
<accession>A0A2T5REZ1</accession>
<evidence type="ECO:0000313" key="8">
    <source>
        <dbReference type="Proteomes" id="UP000244089"/>
    </source>
</evidence>
<feature type="transmembrane region" description="Helical" evidence="6">
    <location>
        <begin position="193"/>
        <end position="213"/>
    </location>
</feature>
<feature type="transmembrane region" description="Helical" evidence="6">
    <location>
        <begin position="285"/>
        <end position="305"/>
    </location>
</feature>
<reference evidence="7 8" key="1">
    <citation type="submission" date="2018-04" db="EMBL/GenBank/DDBJ databases">
        <title>Subsurface microbial communities from deep shales in Ohio and West Virginia, USA.</title>
        <authorList>
            <person name="Wrighton K."/>
        </authorList>
    </citation>
    <scope>NUCLEOTIDE SEQUENCE [LARGE SCALE GENOMIC DNA]</scope>
    <source>
        <strain evidence="7 8">WC1</strain>
    </source>
</reference>
<keyword evidence="4 6" id="KW-1133">Transmembrane helix</keyword>
<proteinExistence type="predicted"/>
<name>A0A2T5REZ1_9FIRM</name>
<evidence type="ECO:0000256" key="3">
    <source>
        <dbReference type="ARBA" id="ARBA00022692"/>
    </source>
</evidence>
<protein>
    <submittedName>
        <fullName evidence="7">PiT family inorganic phosphate transporter</fullName>
    </submittedName>
</protein>
<dbReference type="GO" id="GO:0005315">
    <property type="term" value="F:phosphate transmembrane transporter activity"/>
    <property type="evidence" value="ECO:0007669"/>
    <property type="project" value="InterPro"/>
</dbReference>
<dbReference type="Proteomes" id="UP000244089">
    <property type="component" value="Unassembled WGS sequence"/>
</dbReference>
<dbReference type="OrthoDB" id="19855at2"/>
<sequence>MFRLIAGIFLGWALGSNDAANIFGTAVATRMVKFWTAAILTSVFVILGAVLEGAGGMETLGSLSSQTVNSAFITSLAAALTVTLMTYFKLPVSTSQAIVGAIIGAGIVRQSIDFSPLGKIVLAWVLTPIGAMVVAFLLYIILGWGVERTIKDVVTLDKVLKMGLILAGIYGAYALGANNVANVTGVFVKSGMITVFQGALLGGLGIASGVLTYSKNVMMTVGKGITELLPFSALVAVLAEATTVYIYARIGIPVSTSQAIVGAVMGIGLIKGMNYLNKNTIKNILFGWLGTPTIAGIISLLLTLIF</sequence>
<dbReference type="Pfam" id="PF01384">
    <property type="entry name" value="PHO4"/>
    <property type="match status" value="1"/>
</dbReference>
<dbReference type="RefSeq" id="WP_108143000.1">
    <property type="nucleotide sequence ID" value="NZ_QAXS01000072.1"/>
</dbReference>
<evidence type="ECO:0000313" key="7">
    <source>
        <dbReference type="EMBL" id="PTV92445.1"/>
    </source>
</evidence>
<keyword evidence="5 6" id="KW-0472">Membrane</keyword>
<feature type="transmembrane region" description="Helical" evidence="6">
    <location>
        <begin position="254"/>
        <end position="273"/>
    </location>
</feature>
<dbReference type="EMBL" id="QAXS01000072">
    <property type="protein sequence ID" value="PTV92445.1"/>
    <property type="molecule type" value="Genomic_DNA"/>
</dbReference>
<evidence type="ECO:0000256" key="4">
    <source>
        <dbReference type="ARBA" id="ARBA00022989"/>
    </source>
</evidence>
<organism evidence="7 8">
    <name type="scientific">Halanaerobium saccharolyticum</name>
    <dbReference type="NCBI Taxonomy" id="43595"/>
    <lineage>
        <taxon>Bacteria</taxon>
        <taxon>Bacillati</taxon>
        <taxon>Bacillota</taxon>
        <taxon>Clostridia</taxon>
        <taxon>Halanaerobiales</taxon>
        <taxon>Halanaerobiaceae</taxon>
        <taxon>Halanaerobium</taxon>
    </lineage>
</organism>
<feature type="transmembrane region" description="Helical" evidence="6">
    <location>
        <begin position="35"/>
        <end position="55"/>
    </location>
</feature>
<dbReference type="GO" id="GO:0035435">
    <property type="term" value="P:phosphate ion transmembrane transport"/>
    <property type="evidence" value="ECO:0007669"/>
    <property type="project" value="TreeGrafter"/>
</dbReference>
<evidence type="ECO:0000256" key="2">
    <source>
        <dbReference type="ARBA" id="ARBA00022448"/>
    </source>
</evidence>
<comment type="caution">
    <text evidence="7">The sequence shown here is derived from an EMBL/GenBank/DDBJ whole genome shotgun (WGS) entry which is preliminary data.</text>
</comment>
<feature type="transmembrane region" description="Helical" evidence="6">
    <location>
        <begin position="225"/>
        <end position="248"/>
    </location>
</feature>
<feature type="transmembrane region" description="Helical" evidence="6">
    <location>
        <begin position="163"/>
        <end position="181"/>
    </location>
</feature>
<dbReference type="InterPro" id="IPR001204">
    <property type="entry name" value="Phos_transporter"/>
</dbReference>
<dbReference type="PANTHER" id="PTHR11101">
    <property type="entry name" value="PHOSPHATE TRANSPORTER"/>
    <property type="match status" value="1"/>
</dbReference>
<gene>
    <name evidence="7" type="ORF">C8C76_1722</name>
</gene>
<dbReference type="PANTHER" id="PTHR11101:SF80">
    <property type="entry name" value="PHOSPHATE TRANSPORTER"/>
    <property type="match status" value="1"/>
</dbReference>
<dbReference type="GO" id="GO:0016020">
    <property type="term" value="C:membrane"/>
    <property type="evidence" value="ECO:0007669"/>
    <property type="project" value="UniProtKB-SubCell"/>
</dbReference>
<keyword evidence="3 6" id="KW-0812">Transmembrane</keyword>
<comment type="subcellular location">
    <subcellularLocation>
        <location evidence="1">Membrane</location>
        <topology evidence="1">Multi-pass membrane protein</topology>
    </subcellularLocation>
</comment>
<keyword evidence="2" id="KW-0813">Transport</keyword>